<reference evidence="2 3" key="1">
    <citation type="submission" date="2021-07" db="EMBL/GenBank/DDBJ databases">
        <title>complete genome sequencing of Tessaracoccus sp.J1M15.</title>
        <authorList>
            <person name="Bae J.-W."/>
            <person name="Kim D.-y."/>
        </authorList>
    </citation>
    <scope>NUCLEOTIDE SEQUENCE [LARGE SCALE GENOMIC DNA]</scope>
    <source>
        <strain evidence="2 3">J1M15</strain>
    </source>
</reference>
<evidence type="ECO:0008006" key="4">
    <source>
        <dbReference type="Google" id="ProtNLM"/>
    </source>
</evidence>
<gene>
    <name evidence="2" type="ORF">KDB89_10655</name>
</gene>
<evidence type="ECO:0000313" key="2">
    <source>
        <dbReference type="EMBL" id="QXT62218.1"/>
    </source>
</evidence>
<keyword evidence="1" id="KW-1133">Transmembrane helix</keyword>
<protein>
    <recommendedName>
        <fullName evidence="4">YcxB family protein</fullName>
    </recommendedName>
</protein>
<organism evidence="2 3">
    <name type="scientific">Tessaracoccus palaemonis</name>
    <dbReference type="NCBI Taxonomy" id="2829499"/>
    <lineage>
        <taxon>Bacteria</taxon>
        <taxon>Bacillati</taxon>
        <taxon>Actinomycetota</taxon>
        <taxon>Actinomycetes</taxon>
        <taxon>Propionibacteriales</taxon>
        <taxon>Propionibacteriaceae</taxon>
        <taxon>Tessaracoccus</taxon>
    </lineage>
</organism>
<accession>A0ABX8SJQ4</accession>
<name>A0ABX8SJQ4_9ACTN</name>
<feature type="transmembrane region" description="Helical" evidence="1">
    <location>
        <begin position="38"/>
        <end position="57"/>
    </location>
</feature>
<dbReference type="Proteomes" id="UP000824504">
    <property type="component" value="Chromosome"/>
</dbReference>
<keyword evidence="1" id="KW-0812">Transmembrane</keyword>
<keyword evidence="3" id="KW-1185">Reference proteome</keyword>
<feature type="transmembrane region" description="Helical" evidence="1">
    <location>
        <begin position="253"/>
        <end position="272"/>
    </location>
</feature>
<proteinExistence type="predicted"/>
<keyword evidence="1" id="KW-0472">Membrane</keyword>
<feature type="transmembrane region" description="Helical" evidence="1">
    <location>
        <begin position="229"/>
        <end position="247"/>
    </location>
</feature>
<feature type="transmembrane region" description="Helical" evidence="1">
    <location>
        <begin position="63"/>
        <end position="89"/>
    </location>
</feature>
<evidence type="ECO:0000256" key="1">
    <source>
        <dbReference type="SAM" id="Phobius"/>
    </source>
</evidence>
<evidence type="ECO:0000313" key="3">
    <source>
        <dbReference type="Proteomes" id="UP000824504"/>
    </source>
</evidence>
<dbReference type="EMBL" id="CP079216">
    <property type="protein sequence ID" value="QXT62218.1"/>
    <property type="molecule type" value="Genomic_DNA"/>
</dbReference>
<dbReference type="RefSeq" id="WP_219080854.1">
    <property type="nucleotide sequence ID" value="NZ_CP079216.1"/>
</dbReference>
<sequence length="368" mass="38501">MSVSPFPLIEYDLSRVDARSALAAWDRLRPGRRRSDRLWIGLGGIGGAVGGLSGALLADGEPILWWILALMLVPGVAFGVAVVWLMLFVTRRQRADIVIASGAMPIGPQRVWLDLDGAHHDRPGVSHLLSWAALGEPRQVGGHLIVPLAAATPQAPTGAAVAFILPASLGQPTLESAARMLTAGPGALQRAQDVGRHPSPVLQGEVVLADYVAFNRHFLVTPAGRQQQWMLAATGALLGAFAGYVILGQFTGGLVAVALGAVLAAGGIVVLARSQVGAQAEAMVRSGSYDVGPGAWWFDDEEVYARIGGSRIGVAWESVTSVEPAGRVGIVWFGRSIAIVVPRSAPGADAFLAAVASRVDGLHRGRQR</sequence>